<gene>
    <name evidence="3" type="ORF">BO71DRAFT_249552</name>
</gene>
<feature type="region of interest" description="Disordered" evidence="1">
    <location>
        <begin position="52"/>
        <end position="72"/>
    </location>
</feature>
<feature type="compositionally biased region" description="Polar residues" evidence="1">
    <location>
        <begin position="120"/>
        <end position="129"/>
    </location>
</feature>
<keyword evidence="2" id="KW-0812">Transmembrane</keyword>
<feature type="region of interest" description="Disordered" evidence="1">
    <location>
        <begin position="112"/>
        <end position="139"/>
    </location>
</feature>
<feature type="transmembrane region" description="Helical" evidence="2">
    <location>
        <begin position="29"/>
        <end position="45"/>
    </location>
</feature>
<dbReference type="AlphaFoldDB" id="A0A319DR32"/>
<name>A0A319DR32_9EURO</name>
<protein>
    <submittedName>
        <fullName evidence="3">Uncharacterized protein</fullName>
    </submittedName>
</protein>
<evidence type="ECO:0000256" key="2">
    <source>
        <dbReference type="SAM" id="Phobius"/>
    </source>
</evidence>
<keyword evidence="2" id="KW-1133">Transmembrane helix</keyword>
<evidence type="ECO:0000313" key="4">
    <source>
        <dbReference type="Proteomes" id="UP000247810"/>
    </source>
</evidence>
<proteinExistence type="predicted"/>
<keyword evidence="2" id="KW-0472">Membrane</keyword>
<evidence type="ECO:0000256" key="1">
    <source>
        <dbReference type="SAM" id="MobiDB-lite"/>
    </source>
</evidence>
<reference evidence="3 4" key="1">
    <citation type="submission" date="2018-02" db="EMBL/GenBank/DDBJ databases">
        <title>The genomes of Aspergillus section Nigri reveals drivers in fungal speciation.</title>
        <authorList>
            <consortium name="DOE Joint Genome Institute"/>
            <person name="Vesth T.C."/>
            <person name="Nybo J."/>
            <person name="Theobald S."/>
            <person name="Brandl J."/>
            <person name="Frisvad J.C."/>
            <person name="Nielsen K.F."/>
            <person name="Lyhne E.K."/>
            <person name="Kogle M.E."/>
            <person name="Kuo A."/>
            <person name="Riley R."/>
            <person name="Clum A."/>
            <person name="Nolan M."/>
            <person name="Lipzen A."/>
            <person name="Salamov A."/>
            <person name="Henrissat B."/>
            <person name="Wiebenga A."/>
            <person name="De vries R.P."/>
            <person name="Grigoriev I.V."/>
            <person name="Mortensen U.H."/>
            <person name="Andersen M.R."/>
            <person name="Baker S.E."/>
        </authorList>
    </citation>
    <scope>NUCLEOTIDE SEQUENCE [LARGE SCALE GENOMIC DNA]</scope>
    <source>
        <strain evidence="3 4">CBS 707.79</strain>
    </source>
</reference>
<dbReference type="EMBL" id="KZ825886">
    <property type="protein sequence ID" value="PYH93753.1"/>
    <property type="molecule type" value="Genomic_DNA"/>
</dbReference>
<feature type="compositionally biased region" description="Polar residues" evidence="1">
    <location>
        <begin position="52"/>
        <end position="67"/>
    </location>
</feature>
<evidence type="ECO:0000313" key="3">
    <source>
        <dbReference type="EMBL" id="PYH93753.1"/>
    </source>
</evidence>
<organism evidence="3 4">
    <name type="scientific">Aspergillus ellipticus CBS 707.79</name>
    <dbReference type="NCBI Taxonomy" id="1448320"/>
    <lineage>
        <taxon>Eukaryota</taxon>
        <taxon>Fungi</taxon>
        <taxon>Dikarya</taxon>
        <taxon>Ascomycota</taxon>
        <taxon>Pezizomycotina</taxon>
        <taxon>Eurotiomycetes</taxon>
        <taxon>Eurotiomycetidae</taxon>
        <taxon>Eurotiales</taxon>
        <taxon>Aspergillaceae</taxon>
        <taxon>Aspergillus</taxon>
        <taxon>Aspergillus subgen. Circumdati</taxon>
    </lineage>
</organism>
<keyword evidence="4" id="KW-1185">Reference proteome</keyword>
<sequence>MLYGSQNPVEANTEPLGDTRRLAETVAEGQSFLFFFFFSFLFQFLKQRASNMNSHGSRSVCPSQASQEKSRQHDGLCLTLKVVSRSSGAQSAAGRRFPCSCNGSEWSLGSRFDRDHHASRSSQKDSQSPGPEYLHKTLS</sequence>
<accession>A0A319DR32</accession>
<dbReference type="Proteomes" id="UP000247810">
    <property type="component" value="Unassembled WGS sequence"/>
</dbReference>
<dbReference type="VEuPathDB" id="FungiDB:BO71DRAFT_249552"/>